<dbReference type="STRING" id="582851.GCA_900162665_03075"/>
<evidence type="ECO:0000256" key="3">
    <source>
        <dbReference type="ARBA" id="ARBA00023186"/>
    </source>
</evidence>
<dbReference type="GO" id="GO:0005524">
    <property type="term" value="F:ATP binding"/>
    <property type="evidence" value="ECO:0007669"/>
    <property type="project" value="UniProtKB-KW"/>
</dbReference>
<proteinExistence type="inferred from homology"/>
<dbReference type="CDD" id="cd19499">
    <property type="entry name" value="RecA-like_ClpB_Hsp104-like"/>
    <property type="match status" value="1"/>
</dbReference>
<gene>
    <name evidence="7" type="primary">clpE</name>
    <name evidence="7" type="ORF">OSO01_42240</name>
</gene>
<dbReference type="InterPro" id="IPR003959">
    <property type="entry name" value="ATPase_AAA_core"/>
</dbReference>
<dbReference type="GO" id="GO:0006508">
    <property type="term" value="P:proteolysis"/>
    <property type="evidence" value="ECO:0007669"/>
    <property type="project" value="UniProtKB-KW"/>
</dbReference>
<dbReference type="Pfam" id="PF17871">
    <property type="entry name" value="AAA_lid_9"/>
    <property type="match status" value="1"/>
</dbReference>
<dbReference type="CDD" id="cd00009">
    <property type="entry name" value="AAA"/>
    <property type="match status" value="1"/>
</dbReference>
<feature type="coiled-coil region" evidence="5">
    <location>
        <begin position="329"/>
        <end position="356"/>
    </location>
</feature>
<dbReference type="InterPro" id="IPR018368">
    <property type="entry name" value="ClpA/B_CS1"/>
</dbReference>
<dbReference type="InterPro" id="IPR001943">
    <property type="entry name" value="UVR_dom"/>
</dbReference>
<dbReference type="OrthoDB" id="9803641at2"/>
<dbReference type="PRINTS" id="PR00300">
    <property type="entry name" value="CLPPROTEASEA"/>
</dbReference>
<accession>A0A511ZPV0</accession>
<keyword evidence="1 4" id="KW-0547">Nucleotide-binding</keyword>
<dbReference type="EMBL" id="BJYM01000023">
    <property type="protein sequence ID" value="GEN89485.1"/>
    <property type="molecule type" value="Genomic_DNA"/>
</dbReference>
<keyword evidence="3 4" id="KW-0143">Chaperone</keyword>
<dbReference type="InterPro" id="IPR019489">
    <property type="entry name" value="Clp_ATPase_C"/>
</dbReference>
<dbReference type="InterPro" id="IPR027417">
    <property type="entry name" value="P-loop_NTPase"/>
</dbReference>
<dbReference type="FunFam" id="3.40.50.300:FF:000025">
    <property type="entry name" value="ATP-dependent Clp protease subunit"/>
    <property type="match status" value="1"/>
</dbReference>
<evidence type="ECO:0000256" key="4">
    <source>
        <dbReference type="RuleBase" id="RU004432"/>
    </source>
</evidence>
<feature type="domain" description="UVR" evidence="6">
    <location>
        <begin position="340"/>
        <end position="375"/>
    </location>
</feature>
<dbReference type="InterPro" id="IPR050130">
    <property type="entry name" value="ClpA_ClpB"/>
</dbReference>
<feature type="coiled-coil region" evidence="5">
    <location>
        <begin position="406"/>
        <end position="433"/>
    </location>
</feature>
<dbReference type="GO" id="GO:0034605">
    <property type="term" value="P:cellular response to heat"/>
    <property type="evidence" value="ECO:0007669"/>
    <property type="project" value="TreeGrafter"/>
</dbReference>
<sequence length="714" mass="80203">MKCQNCGQNEATINAQMQMNGQRMEVHLCHECLQEIQGNMMNSDFFSNSPFGNMDQSFANNFFQGNQQSGASARTRTKQKSNNGNGLIDQLAKNITDQARAGKIDPVIGRDKEIKRVIETLNRRNKNNPVLIGEPGVGKTAIAEGLAVNIVEGNVPAKLMNKEIYLLDVASLVANTGIRGQFEERMNKLIAELQERNDVIVFIDEIHLLVGAGTAESSQMDAGNILKPALARGDLQVIGATTLKEYRQIEKDAALERRLQPIIVKEPSLEDAVKILKGIKDRYEKFHEVRYSDEVVEAFVGLSNRYIQDRFLPDKAIDLMDEVGSRLNLANAQKDSDSLQQRLDEVVKQKQEAAEKEDYERAANLRYQEIQLQKQLDKVEDGEKTMDVDISDIQLIVEEKTGIPVTKMQKDEKEKMKNLADDLRAKVIGQEEAVAKVAKSIRRSRAGLKAKERPIGSFLFVGPTGVGKTELTKVLAEELFGTRDALVRLDMSEYMEKHTVSKIIGSPPGYVGHEEAGQLTERIRRSPYSILLLDEIEKAHPDVQNMFLQIMEDGHLTDSHGRRVSFKDTVIIMTSNAGTGEKQVNVGFNSKTHESVSTLENLSNYFKPEFLNRFDAIVNFNELKEEDLLQIVDLMLHDLEATMKENQISITISDEAKQRLVKLGYDPRFGARPLRRVIQDKVEDQLTDLILEGEDVKAVHVDVNEEEIVVSNAS</sequence>
<dbReference type="PROSITE" id="PS00871">
    <property type="entry name" value="CLPAB_2"/>
    <property type="match status" value="1"/>
</dbReference>
<dbReference type="InterPro" id="IPR041546">
    <property type="entry name" value="ClpA/ClpB_AAA_lid"/>
</dbReference>
<keyword evidence="8" id="KW-1185">Reference proteome</keyword>
<dbReference type="GO" id="GO:0005737">
    <property type="term" value="C:cytoplasm"/>
    <property type="evidence" value="ECO:0007669"/>
    <property type="project" value="TreeGrafter"/>
</dbReference>
<organism evidence="7 8">
    <name type="scientific">Oceanobacillus sojae</name>
    <dbReference type="NCBI Taxonomy" id="582851"/>
    <lineage>
        <taxon>Bacteria</taxon>
        <taxon>Bacillati</taxon>
        <taxon>Bacillota</taxon>
        <taxon>Bacilli</taxon>
        <taxon>Bacillales</taxon>
        <taxon>Bacillaceae</taxon>
        <taxon>Oceanobacillus</taxon>
    </lineage>
</organism>
<dbReference type="Pfam" id="PF00004">
    <property type="entry name" value="AAA"/>
    <property type="match status" value="1"/>
</dbReference>
<dbReference type="PROSITE" id="PS50151">
    <property type="entry name" value="UVR"/>
    <property type="match status" value="1"/>
</dbReference>
<keyword evidence="2 4" id="KW-0067">ATP-binding</keyword>
<dbReference type="Pfam" id="PF07724">
    <property type="entry name" value="AAA_2"/>
    <property type="match status" value="1"/>
</dbReference>
<dbReference type="InterPro" id="IPR028299">
    <property type="entry name" value="ClpA/B_CS2"/>
</dbReference>
<dbReference type="Gene3D" id="1.10.8.60">
    <property type="match status" value="2"/>
</dbReference>
<keyword evidence="7" id="KW-0378">Hydrolase</keyword>
<keyword evidence="7" id="KW-0645">Protease</keyword>
<dbReference type="GO" id="GO:0008233">
    <property type="term" value="F:peptidase activity"/>
    <property type="evidence" value="ECO:0007669"/>
    <property type="project" value="UniProtKB-KW"/>
</dbReference>
<dbReference type="Gene3D" id="3.40.50.300">
    <property type="entry name" value="P-loop containing nucleotide triphosphate hydrolases"/>
    <property type="match status" value="2"/>
</dbReference>
<dbReference type="SMART" id="SM00382">
    <property type="entry name" value="AAA"/>
    <property type="match status" value="2"/>
</dbReference>
<dbReference type="SMART" id="SM01086">
    <property type="entry name" value="ClpB_D2-small"/>
    <property type="match status" value="1"/>
</dbReference>
<reference evidence="7 8" key="1">
    <citation type="submission" date="2019-07" db="EMBL/GenBank/DDBJ databases">
        <title>Whole genome shotgun sequence of Oceanobacillus sojae NBRC 105379.</title>
        <authorList>
            <person name="Hosoyama A."/>
            <person name="Uohara A."/>
            <person name="Ohji S."/>
            <person name="Ichikawa N."/>
        </authorList>
    </citation>
    <scope>NUCLEOTIDE SEQUENCE [LARGE SCALE GENOMIC DNA]</scope>
    <source>
        <strain evidence="7 8">NBRC 105379</strain>
    </source>
</reference>
<dbReference type="SUPFAM" id="SSF52540">
    <property type="entry name" value="P-loop containing nucleoside triphosphate hydrolases"/>
    <property type="match status" value="2"/>
</dbReference>
<dbReference type="PANTHER" id="PTHR11638:SF175">
    <property type="entry name" value="ATP-DEPENDENT CLP PROTEASE, ATP-BINDING SUBUNIT CLPC"/>
    <property type="match status" value="1"/>
</dbReference>
<dbReference type="InterPro" id="IPR003593">
    <property type="entry name" value="AAA+_ATPase"/>
</dbReference>
<evidence type="ECO:0000313" key="8">
    <source>
        <dbReference type="Proteomes" id="UP000321558"/>
    </source>
</evidence>
<dbReference type="Pfam" id="PF10431">
    <property type="entry name" value="ClpB_D2-small"/>
    <property type="match status" value="1"/>
</dbReference>
<evidence type="ECO:0000313" key="7">
    <source>
        <dbReference type="EMBL" id="GEN89485.1"/>
    </source>
</evidence>
<dbReference type="PANTHER" id="PTHR11638">
    <property type="entry name" value="ATP-DEPENDENT CLP PROTEASE"/>
    <property type="match status" value="1"/>
</dbReference>
<dbReference type="RefSeq" id="WP_147212371.1">
    <property type="nucleotide sequence ID" value="NZ_BJYM01000023.1"/>
</dbReference>
<comment type="caution">
    <text evidence="7">The sequence shown here is derived from an EMBL/GenBank/DDBJ whole genome shotgun (WGS) entry which is preliminary data.</text>
</comment>
<comment type="similarity">
    <text evidence="4">Belongs to the ClpA/ClpB family.</text>
</comment>
<evidence type="ECO:0000256" key="1">
    <source>
        <dbReference type="ARBA" id="ARBA00022741"/>
    </source>
</evidence>
<name>A0A511ZPV0_9BACI</name>
<dbReference type="AlphaFoldDB" id="A0A511ZPV0"/>
<dbReference type="Gene3D" id="4.10.860.10">
    <property type="entry name" value="UVR domain"/>
    <property type="match status" value="1"/>
</dbReference>
<protein>
    <submittedName>
        <fullName evidence="7">ATP-dependent Clp protease ATP-binding subunit ClpE</fullName>
    </submittedName>
</protein>
<dbReference type="Proteomes" id="UP000321558">
    <property type="component" value="Unassembled WGS sequence"/>
</dbReference>
<evidence type="ECO:0000256" key="2">
    <source>
        <dbReference type="ARBA" id="ARBA00022840"/>
    </source>
</evidence>
<evidence type="ECO:0000256" key="5">
    <source>
        <dbReference type="SAM" id="Coils"/>
    </source>
</evidence>
<dbReference type="InterPro" id="IPR001270">
    <property type="entry name" value="ClpA/B"/>
</dbReference>
<keyword evidence="5" id="KW-0175">Coiled coil</keyword>
<dbReference type="GO" id="GO:0016887">
    <property type="term" value="F:ATP hydrolysis activity"/>
    <property type="evidence" value="ECO:0007669"/>
    <property type="project" value="InterPro"/>
</dbReference>
<evidence type="ECO:0000259" key="6">
    <source>
        <dbReference type="PROSITE" id="PS50151"/>
    </source>
</evidence>
<dbReference type="PROSITE" id="PS00870">
    <property type="entry name" value="CLPAB_1"/>
    <property type="match status" value="1"/>
</dbReference>